<dbReference type="Proteomes" id="UP000185904">
    <property type="component" value="Unassembled WGS sequence"/>
</dbReference>
<evidence type="ECO:0000313" key="4">
    <source>
        <dbReference type="EMBL" id="OAL32856.1"/>
    </source>
</evidence>
<dbReference type="Pfam" id="PF00106">
    <property type="entry name" value="adh_short"/>
    <property type="match status" value="1"/>
</dbReference>
<reference evidence="4 5" key="1">
    <citation type="submission" date="2016-03" db="EMBL/GenBank/DDBJ databases">
        <title>The draft genome sequence of Fonsecaea nubica causative agent of cutaneous subcutaneous infection in human host.</title>
        <authorList>
            <person name="Costa F."/>
            <person name="Sybren D.H."/>
            <person name="Raittz R.T."/>
            <person name="Weiss V.A."/>
            <person name="Leao A.C."/>
            <person name="Gomes R."/>
            <person name="De Souza E.M."/>
            <person name="Pedrosa F.O."/>
            <person name="Steffens M.B."/>
            <person name="Bombassaro A."/>
            <person name="Tadra-Sfeir M.Z."/>
            <person name="Moreno L.F."/>
            <person name="Najafzadeh M.J."/>
            <person name="Felipe M.S."/>
            <person name="Teixeira M."/>
            <person name="Sun J."/>
            <person name="Xi L."/>
            <person name="Castro M.A."/>
            <person name="Vicente V.A."/>
        </authorList>
    </citation>
    <scope>NUCLEOTIDE SEQUENCE [LARGE SCALE GENOMIC DNA]</scope>
    <source>
        <strain evidence="4 5">CBS 269.64</strain>
    </source>
</reference>
<dbReference type="SUPFAM" id="SSF51735">
    <property type="entry name" value="NAD(P)-binding Rossmann-fold domains"/>
    <property type="match status" value="1"/>
</dbReference>
<dbReference type="PRINTS" id="PR00081">
    <property type="entry name" value="GDHRDH"/>
</dbReference>
<gene>
    <name evidence="4" type="ORF">AYO20_07647</name>
</gene>
<dbReference type="PANTHER" id="PTHR43976">
    <property type="entry name" value="SHORT CHAIN DEHYDROGENASE"/>
    <property type="match status" value="1"/>
</dbReference>
<dbReference type="GeneID" id="34591058"/>
<evidence type="ECO:0000256" key="2">
    <source>
        <dbReference type="ARBA" id="ARBA00023002"/>
    </source>
</evidence>
<keyword evidence="5" id="KW-1185">Reference proteome</keyword>
<comment type="similarity">
    <text evidence="1 3">Belongs to the short-chain dehydrogenases/reductases (SDR) family.</text>
</comment>
<keyword evidence="2" id="KW-0560">Oxidoreductase</keyword>
<dbReference type="PANTHER" id="PTHR43976:SF16">
    <property type="entry name" value="SHORT-CHAIN DEHYDROGENASE_REDUCTASE FAMILY PROTEIN"/>
    <property type="match status" value="1"/>
</dbReference>
<dbReference type="PRINTS" id="PR00080">
    <property type="entry name" value="SDRFAMILY"/>
</dbReference>
<sequence length="305" mass="32145">MPTWLITGSSSGLGLAITRYILSQGHNVIATSRNPAKTPSAVREITAQPHARWLTLDVTWSKPAIDAFVQSAWTEFDGIDVLVNNAGYSLLGAAEDIPEDGAKAQFEVNFWGAVRATQAVLPLMRERAAAGGGGGGRGDKAKATIVNISSIAALDPLPTCAIYSAAKCALEAWSDSLSKEVAGLGIRVLIVEPGAFRTNFFSKDALQIVRPSAAYQGDEQPVGKTLGVFESVDPDNFGDPMMAAQRIFEVVMGVGLGERLSNGGDGGGDVLRLPLGADCYDRAVRSHEARGKELEVSKEVALSTS</sequence>
<proteinExistence type="inferred from homology"/>
<evidence type="ECO:0000256" key="3">
    <source>
        <dbReference type="RuleBase" id="RU000363"/>
    </source>
</evidence>
<dbReference type="EMBL" id="LVCJ01000055">
    <property type="protein sequence ID" value="OAL32856.1"/>
    <property type="molecule type" value="Genomic_DNA"/>
</dbReference>
<dbReference type="GO" id="GO:0016491">
    <property type="term" value="F:oxidoreductase activity"/>
    <property type="evidence" value="ECO:0007669"/>
    <property type="project" value="UniProtKB-KW"/>
</dbReference>
<dbReference type="InterPro" id="IPR036291">
    <property type="entry name" value="NAD(P)-bd_dom_sf"/>
</dbReference>
<comment type="caution">
    <text evidence="4">The sequence shown here is derived from an EMBL/GenBank/DDBJ whole genome shotgun (WGS) entry which is preliminary data.</text>
</comment>
<protein>
    <submittedName>
        <fullName evidence="4">Uncharacterized protein</fullName>
    </submittedName>
</protein>
<dbReference type="Gene3D" id="3.40.50.720">
    <property type="entry name" value="NAD(P)-binding Rossmann-like Domain"/>
    <property type="match status" value="1"/>
</dbReference>
<dbReference type="InterPro" id="IPR051911">
    <property type="entry name" value="SDR_oxidoreductase"/>
</dbReference>
<dbReference type="InterPro" id="IPR002347">
    <property type="entry name" value="SDR_fam"/>
</dbReference>
<evidence type="ECO:0000313" key="5">
    <source>
        <dbReference type="Proteomes" id="UP000185904"/>
    </source>
</evidence>
<organism evidence="4 5">
    <name type="scientific">Fonsecaea nubica</name>
    <dbReference type="NCBI Taxonomy" id="856822"/>
    <lineage>
        <taxon>Eukaryota</taxon>
        <taxon>Fungi</taxon>
        <taxon>Dikarya</taxon>
        <taxon>Ascomycota</taxon>
        <taxon>Pezizomycotina</taxon>
        <taxon>Eurotiomycetes</taxon>
        <taxon>Chaetothyriomycetidae</taxon>
        <taxon>Chaetothyriales</taxon>
        <taxon>Herpotrichiellaceae</taxon>
        <taxon>Fonsecaea</taxon>
    </lineage>
</organism>
<dbReference type="RefSeq" id="XP_022498022.1">
    <property type="nucleotide sequence ID" value="XM_022645932.1"/>
</dbReference>
<dbReference type="CDD" id="cd05374">
    <property type="entry name" value="17beta-HSD-like_SDR_c"/>
    <property type="match status" value="1"/>
</dbReference>
<dbReference type="AlphaFoldDB" id="A0A178CTT8"/>
<accession>A0A178CTT8</accession>
<name>A0A178CTT8_9EURO</name>
<evidence type="ECO:0000256" key="1">
    <source>
        <dbReference type="ARBA" id="ARBA00006484"/>
    </source>
</evidence>
<dbReference type="OrthoDB" id="1274115at2759"/>